<evidence type="ECO:0000256" key="1">
    <source>
        <dbReference type="SAM" id="Phobius"/>
    </source>
</evidence>
<protein>
    <recommendedName>
        <fullName evidence="4">Transmembrane protein</fullName>
    </recommendedName>
</protein>
<evidence type="ECO:0008006" key="4">
    <source>
        <dbReference type="Google" id="ProtNLM"/>
    </source>
</evidence>
<comment type="caution">
    <text evidence="2">The sequence shown here is derived from an EMBL/GenBank/DDBJ whole genome shotgun (WGS) entry which is preliminary data.</text>
</comment>
<name>A0A8S1R753_9CILI</name>
<dbReference type="Proteomes" id="UP000692954">
    <property type="component" value="Unassembled WGS sequence"/>
</dbReference>
<organism evidence="2 3">
    <name type="scientific">Paramecium sonneborni</name>
    <dbReference type="NCBI Taxonomy" id="65129"/>
    <lineage>
        <taxon>Eukaryota</taxon>
        <taxon>Sar</taxon>
        <taxon>Alveolata</taxon>
        <taxon>Ciliophora</taxon>
        <taxon>Intramacronucleata</taxon>
        <taxon>Oligohymenophorea</taxon>
        <taxon>Peniculida</taxon>
        <taxon>Parameciidae</taxon>
        <taxon>Paramecium</taxon>
    </lineage>
</organism>
<keyword evidence="1" id="KW-0472">Membrane</keyword>
<evidence type="ECO:0000313" key="3">
    <source>
        <dbReference type="Proteomes" id="UP000692954"/>
    </source>
</evidence>
<reference evidence="2" key="1">
    <citation type="submission" date="2021-01" db="EMBL/GenBank/DDBJ databases">
        <authorList>
            <consortium name="Genoscope - CEA"/>
            <person name="William W."/>
        </authorList>
    </citation>
    <scope>NUCLEOTIDE SEQUENCE</scope>
</reference>
<dbReference type="AlphaFoldDB" id="A0A8S1R753"/>
<gene>
    <name evidence="2" type="ORF">PSON_ATCC_30995.1.T1430010</name>
</gene>
<evidence type="ECO:0000313" key="2">
    <source>
        <dbReference type="EMBL" id="CAD8123134.1"/>
    </source>
</evidence>
<accession>A0A8S1R753</accession>
<keyword evidence="1" id="KW-1133">Transmembrane helix</keyword>
<sequence length="149" mass="17989">MWLSNLQYQYNEQKIKKYCLIKTLKALSLNQLADHQEDSIKLGLSFSYYTNYQLLQQQLILYYYFNLDLMGNSIQFQQLIKLNLHSLQDIEIFFVQLTNHEKNCKTIIYHFATILQIMSLSFCIIISWNNFPINKQFNECHNKCNYNYE</sequence>
<keyword evidence="3" id="KW-1185">Reference proteome</keyword>
<proteinExistence type="predicted"/>
<feature type="transmembrane region" description="Helical" evidence="1">
    <location>
        <begin position="107"/>
        <end position="128"/>
    </location>
</feature>
<keyword evidence="1" id="KW-0812">Transmembrane</keyword>
<dbReference type="EMBL" id="CAJJDN010000143">
    <property type="protein sequence ID" value="CAD8123134.1"/>
    <property type="molecule type" value="Genomic_DNA"/>
</dbReference>